<reference evidence="14" key="1">
    <citation type="submission" date="2018-08" db="EMBL/GenBank/DDBJ databases">
        <title>Thalassotalea euphylliae genome.</title>
        <authorList>
            <person name="Summers S."/>
            <person name="Rice S.A."/>
            <person name="Freckelton M.L."/>
            <person name="Nedved B.T."/>
            <person name="Hadfield M.G."/>
        </authorList>
    </citation>
    <scope>NUCLEOTIDE SEQUENCE [LARGE SCALE GENOMIC DNA]</scope>
    <source>
        <strain evidence="14">H3</strain>
    </source>
</reference>
<dbReference type="InterPro" id="IPR000014">
    <property type="entry name" value="PAS"/>
</dbReference>
<dbReference type="EC" id="2.1.1.80" evidence="3"/>
<organism evidence="13 14">
    <name type="scientific">Thalassotalea euphylliae</name>
    <dbReference type="NCBI Taxonomy" id="1655234"/>
    <lineage>
        <taxon>Bacteria</taxon>
        <taxon>Pseudomonadati</taxon>
        <taxon>Pseudomonadota</taxon>
        <taxon>Gammaproteobacteria</taxon>
        <taxon>Alteromonadales</taxon>
        <taxon>Colwelliaceae</taxon>
        <taxon>Thalassotalea</taxon>
    </lineage>
</organism>
<dbReference type="InterPro" id="IPR043128">
    <property type="entry name" value="Rev_trsase/Diguanyl_cyclase"/>
</dbReference>
<dbReference type="Pfam" id="PF13596">
    <property type="entry name" value="PAS_10"/>
    <property type="match status" value="1"/>
</dbReference>
<dbReference type="Proteomes" id="UP000256899">
    <property type="component" value="Unassembled WGS sequence"/>
</dbReference>
<feature type="domain" description="GGDEF" evidence="12">
    <location>
        <begin position="995"/>
        <end position="1128"/>
    </location>
</feature>
<evidence type="ECO:0000313" key="14">
    <source>
        <dbReference type="Proteomes" id="UP000256899"/>
    </source>
</evidence>
<gene>
    <name evidence="13" type="ORF">DXX94_01225</name>
</gene>
<dbReference type="SUPFAM" id="SSF55785">
    <property type="entry name" value="PYP-like sensor domain (PAS domain)"/>
    <property type="match status" value="1"/>
</dbReference>
<dbReference type="Gene3D" id="3.40.50.150">
    <property type="entry name" value="Vaccinia Virus protein VP39"/>
    <property type="match status" value="1"/>
</dbReference>
<dbReference type="InterPro" id="IPR035919">
    <property type="entry name" value="EAL_sf"/>
</dbReference>
<keyword evidence="6" id="KW-0949">S-adenosyl-L-methionine</keyword>
<protein>
    <recommendedName>
        <fullName evidence="3">protein-glutamate O-methyltransferase</fullName>
        <ecNumber evidence="3">2.1.1.80</ecNumber>
    </recommendedName>
</protein>
<feature type="domain" description="CheR-type methyltransferase" evidence="10">
    <location>
        <begin position="208"/>
        <end position="472"/>
    </location>
</feature>
<dbReference type="GO" id="GO:0006935">
    <property type="term" value="P:chemotaxis"/>
    <property type="evidence" value="ECO:0007669"/>
    <property type="project" value="UniProtKB-UniRule"/>
</dbReference>
<dbReference type="GO" id="GO:0000156">
    <property type="term" value="F:phosphorelay response regulator activity"/>
    <property type="evidence" value="ECO:0007669"/>
    <property type="project" value="InterPro"/>
</dbReference>
<comment type="caution">
    <text evidence="13">The sequence shown here is derived from an EMBL/GenBank/DDBJ whole genome shotgun (WGS) entry which is preliminary data.</text>
</comment>
<feature type="domain" description="CheB-type methylesterase" evidence="9">
    <location>
        <begin position="7"/>
        <end position="178"/>
    </location>
</feature>
<dbReference type="CDD" id="cd01949">
    <property type="entry name" value="GGDEF"/>
    <property type="match status" value="1"/>
</dbReference>
<dbReference type="PRINTS" id="PR00996">
    <property type="entry name" value="CHERMTFRASE"/>
</dbReference>
<dbReference type="Gene3D" id="3.40.50.180">
    <property type="entry name" value="Methylesterase CheB, C-terminal domain"/>
    <property type="match status" value="1"/>
</dbReference>
<keyword evidence="8" id="KW-0175">Coiled coil</keyword>
<dbReference type="Pfam" id="PF13188">
    <property type="entry name" value="PAS_8"/>
    <property type="match status" value="1"/>
</dbReference>
<dbReference type="GO" id="GO:0032259">
    <property type="term" value="P:methylation"/>
    <property type="evidence" value="ECO:0007669"/>
    <property type="project" value="UniProtKB-KW"/>
</dbReference>
<dbReference type="Gene3D" id="3.20.20.450">
    <property type="entry name" value="EAL domain"/>
    <property type="match status" value="1"/>
</dbReference>
<dbReference type="SUPFAM" id="SSF53335">
    <property type="entry name" value="S-adenosyl-L-methionine-dependent methyltransferases"/>
    <property type="match status" value="1"/>
</dbReference>
<dbReference type="GO" id="GO:0008983">
    <property type="term" value="F:protein-glutamate O-methyltransferase activity"/>
    <property type="evidence" value="ECO:0007669"/>
    <property type="project" value="UniProtKB-EC"/>
</dbReference>
<evidence type="ECO:0000259" key="9">
    <source>
        <dbReference type="PROSITE" id="PS50122"/>
    </source>
</evidence>
<dbReference type="InterPro" id="IPR036804">
    <property type="entry name" value="CheR_N_sf"/>
</dbReference>
<name>A0A3E0U036_9GAMM</name>
<dbReference type="SMART" id="SM00267">
    <property type="entry name" value="GGDEF"/>
    <property type="match status" value="1"/>
</dbReference>
<comment type="catalytic activity">
    <reaction evidence="1">
        <text>L-glutamyl-[protein] + S-adenosyl-L-methionine = [protein]-L-glutamate 5-O-methyl ester + S-adenosyl-L-homocysteine</text>
        <dbReference type="Rhea" id="RHEA:24452"/>
        <dbReference type="Rhea" id="RHEA-COMP:10208"/>
        <dbReference type="Rhea" id="RHEA-COMP:10311"/>
        <dbReference type="ChEBI" id="CHEBI:29973"/>
        <dbReference type="ChEBI" id="CHEBI:57856"/>
        <dbReference type="ChEBI" id="CHEBI:59789"/>
        <dbReference type="ChEBI" id="CHEBI:82795"/>
        <dbReference type="EC" id="2.1.1.80"/>
    </reaction>
</comment>
<keyword evidence="4" id="KW-0489">Methyltransferase</keyword>
<feature type="coiled-coil region" evidence="8">
    <location>
        <begin position="631"/>
        <end position="714"/>
    </location>
</feature>
<evidence type="ECO:0000313" key="13">
    <source>
        <dbReference type="EMBL" id="REL29452.1"/>
    </source>
</evidence>
<dbReference type="InterPro" id="IPR035909">
    <property type="entry name" value="CheB_C"/>
</dbReference>
<keyword evidence="7" id="KW-0145">Chemotaxis</keyword>
<sequence length="1392" mass="158900">MMSAKIDEKPKHYIAIGASAGGLKPLEQIVSTIETTTASIVICQHLSPHHNSMLCEILARISKMPISVIEENSFLEPGHIYVVPPNRNLTFDEHEVKLQIPPEELTSKPNISQFMSSLSKFHGKSSIGVILSGTGNDGAIGMGAINASGGVCMVQNPESAEYDSMPLAAIDTTHIDHIGTALELAEYINKITQPNNNVSLKQSETEVFQELITHLKGISGIDFNSYRSSTLLRRITRRMNFLKLSSIEEYFELIKQSEAEVSLFLKDVFIHVSYLFREPEAFRLLSEHVTNLVNSHQDNHKNIHTLRLWVPACAMGQEAFTIATMLEELRAFNNNWFDYKIFATDISHKAIAKARTGKYDKSLCGNLPSEFLEKYFEVSGEVLEAKATIREKIVFSVHNLLTDPPFSRLHVISCRNLLIYFKRSLQEEVINMFNNSLNKDGLLLLGQSESLRENTDFKVLDNEYKLYQKTHHTKNGFRYIKQNTKLNFEAKEPSISSEKLEIERITLRSLVEEKKGNAIVIDQYNNHTYLFGDTNFLFRKQQGMVTSNIFERIVPELKAELRAMVYRVRRTQNKASSGNRKLIVESKHLIVKLNVKMFDPSKVDWVLITFSYTNVNADIGTFQLTSANPMLLELEQELSVTRDNLQTVVEELETANEQLQVYNGELQTSNEEYQSTNEELQTVNEELQSTNEELITVNEELNEKNKEQKRLSADLFNIQESLDLPMFLIDKEYRIKRYTKQCSLIAEVSSLRFGDLFFAVSWHQEMPDLKPILEDVMGSHQLREEELMVGSDIFRVRISPYLNHQHVMEGLVVTFYDITSLKLAQKELALERDIAQVTLGSLSEGIIRLNGNNKIEYVNHAAEELLQHRLKELYDCPVEQFIHLYNENTALDIKNVIAECIENQAIYAPKDSFLTCKRRYGEDALVEITVTPTNLSSPCTENSIAITLKDVSERQSHIDNLLWSSKHDSLTGLVNRKELEHRLERVIEHTQKSGIESSLLYMDLDQFKVVNDTCGHMAGDQLLKQIAELIQTNIRSRDTLARLGGDEFSLLLERCSLTKAEAIAKQILEYVQGYSFFWEDKIFKVGISIGLVSINKYTESISSLLSDSDAACYAAKESGRNQVQIHSEHNDLVELQRAQMKVVSDINEALDNNGFRLYLQKIVPVNNEKKLHWEVLIRMFNKEGKFVLPNVFLPSAERFGLINRIDRWVVQEVANTLNKYFEPDEMPELNINVSANTICDDGFLELVEHTLHEKKIPFDKICFELTETAAMSNLVKAKRFIKRMRDCGCKIAIDDFGTGMSSLAYLTDLPVNTVKLDGKFIQTIVNDDINQTIVESVTRVAHKLHMNVVAEAVETEAQKEMLTNLNTDYLQGFYLQRPVPTEEFISIHRELN</sequence>
<dbReference type="PANTHER" id="PTHR44757:SF4">
    <property type="entry name" value="DIGUANYLATE CYCLASE DGCE-RELATED"/>
    <property type="match status" value="1"/>
</dbReference>
<dbReference type="CDD" id="cd00130">
    <property type="entry name" value="PAS"/>
    <property type="match status" value="1"/>
</dbReference>
<dbReference type="SUPFAM" id="SSF57997">
    <property type="entry name" value="Tropomyosin"/>
    <property type="match status" value="1"/>
</dbReference>
<evidence type="ECO:0000256" key="6">
    <source>
        <dbReference type="ARBA" id="ARBA00022691"/>
    </source>
</evidence>
<evidence type="ECO:0000259" key="10">
    <source>
        <dbReference type="PROSITE" id="PS50123"/>
    </source>
</evidence>
<evidence type="ECO:0000256" key="5">
    <source>
        <dbReference type="ARBA" id="ARBA00022679"/>
    </source>
</evidence>
<feature type="active site" evidence="7">
    <location>
        <position position="45"/>
    </location>
</feature>
<dbReference type="Gene3D" id="3.30.70.270">
    <property type="match status" value="1"/>
</dbReference>
<feature type="active site" evidence="7">
    <location>
        <position position="19"/>
    </location>
</feature>
<feature type="active site" evidence="7">
    <location>
        <position position="137"/>
    </location>
</feature>
<dbReference type="PROSITE" id="PS50887">
    <property type="entry name" value="GGDEF"/>
    <property type="match status" value="1"/>
</dbReference>
<evidence type="ECO:0000256" key="8">
    <source>
        <dbReference type="SAM" id="Coils"/>
    </source>
</evidence>
<dbReference type="SUPFAM" id="SSF52738">
    <property type="entry name" value="Methylesterase CheB, C-terminal domain"/>
    <property type="match status" value="1"/>
</dbReference>
<dbReference type="PROSITE" id="PS50883">
    <property type="entry name" value="EAL"/>
    <property type="match status" value="1"/>
</dbReference>
<dbReference type="InterPro" id="IPR029787">
    <property type="entry name" value="Nucleotide_cyclase"/>
</dbReference>
<dbReference type="InterPro" id="IPR022641">
    <property type="entry name" value="CheR_N"/>
</dbReference>
<dbReference type="PANTHER" id="PTHR44757">
    <property type="entry name" value="DIGUANYLATE CYCLASE DGCP"/>
    <property type="match status" value="1"/>
</dbReference>
<dbReference type="Gene3D" id="1.10.155.10">
    <property type="entry name" value="Chemotaxis receptor methyltransferase CheR, N-terminal domain"/>
    <property type="match status" value="1"/>
</dbReference>
<dbReference type="GO" id="GO:0005737">
    <property type="term" value="C:cytoplasm"/>
    <property type="evidence" value="ECO:0007669"/>
    <property type="project" value="InterPro"/>
</dbReference>
<dbReference type="Pfam" id="PF03705">
    <property type="entry name" value="CheR_N"/>
    <property type="match status" value="1"/>
</dbReference>
<dbReference type="RefSeq" id="WP_116013343.1">
    <property type="nucleotide sequence ID" value="NZ_QUOT01000001.1"/>
</dbReference>
<feature type="domain" description="EAL" evidence="11">
    <location>
        <begin position="1139"/>
        <end position="1392"/>
    </location>
</feature>
<dbReference type="InterPro" id="IPR029063">
    <property type="entry name" value="SAM-dependent_MTases_sf"/>
</dbReference>
<accession>A0A3E0U036</accession>
<evidence type="ECO:0000256" key="1">
    <source>
        <dbReference type="ARBA" id="ARBA00001541"/>
    </source>
</evidence>
<evidence type="ECO:0000256" key="7">
    <source>
        <dbReference type="PROSITE-ProRule" id="PRU00050"/>
    </source>
</evidence>
<dbReference type="InterPro" id="IPR000673">
    <property type="entry name" value="Sig_transdc_resp-reg_Me-estase"/>
</dbReference>
<evidence type="ECO:0000256" key="2">
    <source>
        <dbReference type="ARBA" id="ARBA00001946"/>
    </source>
</evidence>
<dbReference type="InterPro" id="IPR000160">
    <property type="entry name" value="GGDEF_dom"/>
</dbReference>
<proteinExistence type="predicted"/>
<dbReference type="SUPFAM" id="SSF55073">
    <property type="entry name" value="Nucleotide cyclase"/>
    <property type="match status" value="1"/>
</dbReference>
<comment type="cofactor">
    <cofactor evidence="2">
        <name>Mg(2+)</name>
        <dbReference type="ChEBI" id="CHEBI:18420"/>
    </cofactor>
</comment>
<dbReference type="CDD" id="cd16434">
    <property type="entry name" value="CheB-CheR_fusion"/>
    <property type="match status" value="1"/>
</dbReference>
<dbReference type="SMART" id="SM00052">
    <property type="entry name" value="EAL"/>
    <property type="match status" value="1"/>
</dbReference>
<keyword evidence="7" id="KW-0378">Hydrolase</keyword>
<dbReference type="EMBL" id="QUOT01000001">
    <property type="protein sequence ID" value="REL29452.1"/>
    <property type="molecule type" value="Genomic_DNA"/>
</dbReference>
<dbReference type="NCBIfam" id="TIGR00254">
    <property type="entry name" value="GGDEF"/>
    <property type="match status" value="1"/>
</dbReference>
<dbReference type="PROSITE" id="PS50123">
    <property type="entry name" value="CHER"/>
    <property type="match status" value="1"/>
</dbReference>
<evidence type="ECO:0000259" key="11">
    <source>
        <dbReference type="PROSITE" id="PS50883"/>
    </source>
</evidence>
<dbReference type="PROSITE" id="PS50122">
    <property type="entry name" value="CHEB"/>
    <property type="match status" value="1"/>
</dbReference>
<dbReference type="InterPro" id="IPR001633">
    <property type="entry name" value="EAL_dom"/>
</dbReference>
<dbReference type="CDD" id="cd01948">
    <property type="entry name" value="EAL"/>
    <property type="match status" value="1"/>
</dbReference>
<dbReference type="Gene3D" id="3.30.450.20">
    <property type="entry name" value="PAS domain"/>
    <property type="match status" value="2"/>
</dbReference>
<dbReference type="SUPFAM" id="SSF47757">
    <property type="entry name" value="Chemotaxis receptor methyltransferase CheR, N-terminal domain"/>
    <property type="match status" value="1"/>
</dbReference>
<dbReference type="GO" id="GO:0008984">
    <property type="term" value="F:protein-glutamate methylesterase activity"/>
    <property type="evidence" value="ECO:0007669"/>
    <property type="project" value="InterPro"/>
</dbReference>
<dbReference type="Pfam" id="PF00563">
    <property type="entry name" value="EAL"/>
    <property type="match status" value="1"/>
</dbReference>
<dbReference type="InterPro" id="IPR052155">
    <property type="entry name" value="Biofilm_reg_signaling"/>
</dbReference>
<dbReference type="Pfam" id="PF01339">
    <property type="entry name" value="CheB_methylest"/>
    <property type="match status" value="1"/>
</dbReference>
<dbReference type="Pfam" id="PF01739">
    <property type="entry name" value="CheR"/>
    <property type="match status" value="1"/>
</dbReference>
<keyword evidence="5" id="KW-0808">Transferase</keyword>
<dbReference type="Pfam" id="PF00990">
    <property type="entry name" value="GGDEF"/>
    <property type="match status" value="1"/>
</dbReference>
<dbReference type="InterPro" id="IPR022642">
    <property type="entry name" value="CheR_C"/>
</dbReference>
<keyword evidence="14" id="KW-1185">Reference proteome</keyword>
<dbReference type="SUPFAM" id="SSF141868">
    <property type="entry name" value="EAL domain-like"/>
    <property type="match status" value="1"/>
</dbReference>
<dbReference type="InterPro" id="IPR035965">
    <property type="entry name" value="PAS-like_dom_sf"/>
</dbReference>
<dbReference type="SMART" id="SM00138">
    <property type="entry name" value="MeTrc"/>
    <property type="match status" value="1"/>
</dbReference>
<evidence type="ECO:0000256" key="3">
    <source>
        <dbReference type="ARBA" id="ARBA00012534"/>
    </source>
</evidence>
<dbReference type="FunFam" id="3.30.70.270:FF:000001">
    <property type="entry name" value="Diguanylate cyclase domain protein"/>
    <property type="match status" value="1"/>
</dbReference>
<dbReference type="InterPro" id="IPR000780">
    <property type="entry name" value="CheR_MeTrfase"/>
</dbReference>
<evidence type="ECO:0000256" key="4">
    <source>
        <dbReference type="ARBA" id="ARBA00022603"/>
    </source>
</evidence>
<evidence type="ECO:0000259" key="12">
    <source>
        <dbReference type="PROSITE" id="PS50887"/>
    </source>
</evidence>